<evidence type="ECO:0000313" key="3">
    <source>
        <dbReference type="Proteomes" id="UP001283361"/>
    </source>
</evidence>
<feature type="region of interest" description="Disordered" evidence="1">
    <location>
        <begin position="123"/>
        <end position="178"/>
    </location>
</feature>
<accession>A0AAE1CRG8</accession>
<dbReference type="EMBL" id="JAWDGP010007084">
    <property type="protein sequence ID" value="KAK3730289.1"/>
    <property type="molecule type" value="Genomic_DNA"/>
</dbReference>
<reference evidence="2" key="1">
    <citation type="journal article" date="2023" name="G3 (Bethesda)">
        <title>A reference genome for the long-term kleptoplast-retaining sea slug Elysia crispata morphotype clarki.</title>
        <authorList>
            <person name="Eastman K.E."/>
            <person name="Pendleton A.L."/>
            <person name="Shaikh M.A."/>
            <person name="Suttiyut T."/>
            <person name="Ogas R."/>
            <person name="Tomko P."/>
            <person name="Gavelis G."/>
            <person name="Widhalm J.R."/>
            <person name="Wisecaver J.H."/>
        </authorList>
    </citation>
    <scope>NUCLEOTIDE SEQUENCE</scope>
    <source>
        <strain evidence="2">ECLA1</strain>
    </source>
</reference>
<feature type="compositionally biased region" description="Basic and acidic residues" evidence="1">
    <location>
        <begin position="125"/>
        <end position="136"/>
    </location>
</feature>
<comment type="caution">
    <text evidence="2">The sequence shown here is derived from an EMBL/GenBank/DDBJ whole genome shotgun (WGS) entry which is preliminary data.</text>
</comment>
<name>A0AAE1CRG8_9GAST</name>
<sequence length="178" mass="19981">MAARDLSQTRLSSDASAYSRSDSRDREILAPLKAWTLMKAKFPFLTVFTILLRYGPHVDTWPYDGKVRFSPEPVRVRAWTWSRETWPTFRAGPTVVNVYLAVRGSLVMGYSIWVLERTGQLSVGREGRDGRGKGWERAGMGEGRDGRGQGWERAGMGEGRVGRGQGWERGRDGSGLGW</sequence>
<proteinExistence type="predicted"/>
<organism evidence="2 3">
    <name type="scientific">Elysia crispata</name>
    <name type="common">lettuce slug</name>
    <dbReference type="NCBI Taxonomy" id="231223"/>
    <lineage>
        <taxon>Eukaryota</taxon>
        <taxon>Metazoa</taxon>
        <taxon>Spiralia</taxon>
        <taxon>Lophotrochozoa</taxon>
        <taxon>Mollusca</taxon>
        <taxon>Gastropoda</taxon>
        <taxon>Heterobranchia</taxon>
        <taxon>Euthyneura</taxon>
        <taxon>Panpulmonata</taxon>
        <taxon>Sacoglossa</taxon>
        <taxon>Placobranchoidea</taxon>
        <taxon>Plakobranchidae</taxon>
        <taxon>Elysia</taxon>
    </lineage>
</organism>
<dbReference type="Proteomes" id="UP001283361">
    <property type="component" value="Unassembled WGS sequence"/>
</dbReference>
<feature type="compositionally biased region" description="Gly residues" evidence="1">
    <location>
        <begin position="156"/>
        <end position="165"/>
    </location>
</feature>
<protein>
    <submittedName>
        <fullName evidence="2">Uncharacterized protein</fullName>
    </submittedName>
</protein>
<gene>
    <name evidence="2" type="ORF">RRG08_013584</name>
</gene>
<evidence type="ECO:0000313" key="2">
    <source>
        <dbReference type="EMBL" id="KAK3730289.1"/>
    </source>
</evidence>
<dbReference type="AlphaFoldDB" id="A0AAE1CRG8"/>
<evidence type="ECO:0000256" key="1">
    <source>
        <dbReference type="SAM" id="MobiDB-lite"/>
    </source>
</evidence>
<keyword evidence="3" id="KW-1185">Reference proteome</keyword>